<reference evidence="2 3" key="1">
    <citation type="submission" date="2013-07" db="EMBL/GenBank/DDBJ databases">
        <authorList>
            <consortium name="DOE Joint Genome Institute"/>
            <person name="Reeve W."/>
            <person name="Huntemann M."/>
            <person name="Han J."/>
            <person name="Chen A."/>
            <person name="Kyrpides N."/>
            <person name="Mavromatis K."/>
            <person name="Markowitz V."/>
            <person name="Palaniappan K."/>
            <person name="Ivanova N."/>
            <person name="Schaumberg A."/>
            <person name="Pati A."/>
            <person name="Liolios K."/>
            <person name="Nordberg H.P."/>
            <person name="Cantor M.N."/>
            <person name="Hua S.X."/>
            <person name="Woyke T."/>
        </authorList>
    </citation>
    <scope>NUCLEOTIDE SEQUENCE [LARGE SCALE GENOMIC DNA]</scope>
    <source>
        <strain evidence="2 3">DSM 43889</strain>
    </source>
</reference>
<name>A0ABT1JLU1_ACTCY</name>
<protein>
    <submittedName>
        <fullName evidence="2">Transcriptional regulator, MarR family</fullName>
    </submittedName>
</protein>
<dbReference type="Gene3D" id="1.10.10.10">
    <property type="entry name" value="Winged helix-like DNA-binding domain superfamily/Winged helix DNA-binding domain"/>
    <property type="match status" value="1"/>
</dbReference>
<dbReference type="Proteomes" id="UP000791080">
    <property type="component" value="Unassembled WGS sequence"/>
</dbReference>
<dbReference type="PANTHER" id="PTHR33164">
    <property type="entry name" value="TRANSCRIPTIONAL REGULATOR, MARR FAMILY"/>
    <property type="match status" value="1"/>
</dbReference>
<comment type="caution">
    <text evidence="2">The sequence shown here is derived from an EMBL/GenBank/DDBJ whole genome shotgun (WGS) entry which is preliminary data.</text>
</comment>
<gene>
    <name evidence="2" type="ORF">G443_003750</name>
</gene>
<dbReference type="Pfam" id="PF12802">
    <property type="entry name" value="MarR_2"/>
    <property type="match status" value="1"/>
</dbReference>
<proteinExistence type="predicted"/>
<evidence type="ECO:0000259" key="1">
    <source>
        <dbReference type="PROSITE" id="PS50995"/>
    </source>
</evidence>
<reference evidence="2 3" key="2">
    <citation type="submission" date="2022-06" db="EMBL/GenBank/DDBJ databases">
        <title>Genomic Encyclopedia of Type Strains, Phase I: the one thousand microbial genomes (KMG-I) project.</title>
        <authorList>
            <person name="Kyrpides N."/>
        </authorList>
    </citation>
    <scope>NUCLEOTIDE SEQUENCE [LARGE SCALE GENOMIC DNA]</scope>
    <source>
        <strain evidence="2 3">DSM 43889</strain>
    </source>
</reference>
<evidence type="ECO:0000313" key="2">
    <source>
        <dbReference type="EMBL" id="MCP2333480.1"/>
    </source>
</evidence>
<dbReference type="InterPro" id="IPR036390">
    <property type="entry name" value="WH_DNA-bd_sf"/>
</dbReference>
<feature type="domain" description="HTH marR-type" evidence="1">
    <location>
        <begin position="11"/>
        <end position="147"/>
    </location>
</feature>
<dbReference type="PROSITE" id="PS50995">
    <property type="entry name" value="HTH_MARR_2"/>
    <property type="match status" value="1"/>
</dbReference>
<dbReference type="InterPro" id="IPR036388">
    <property type="entry name" value="WH-like_DNA-bd_sf"/>
</dbReference>
<dbReference type="SUPFAM" id="SSF46785">
    <property type="entry name" value="Winged helix' DNA-binding domain"/>
    <property type="match status" value="1"/>
</dbReference>
<dbReference type="RefSeq" id="WP_035292498.1">
    <property type="nucleotide sequence ID" value="NZ_AUBJ02000001.1"/>
</dbReference>
<accession>A0ABT1JLU1</accession>
<evidence type="ECO:0000313" key="3">
    <source>
        <dbReference type="Proteomes" id="UP000791080"/>
    </source>
</evidence>
<dbReference type="InterPro" id="IPR039422">
    <property type="entry name" value="MarR/SlyA-like"/>
</dbReference>
<dbReference type="InterPro" id="IPR000835">
    <property type="entry name" value="HTH_MarR-typ"/>
</dbReference>
<sequence length="166" mass="18555">MSNEEWLDEREQRAWRGFYTMQRHLRRRLNQRLQRHSGLSEADYAVLVALSEAPGGRLRAFQLATVTQWEKSRLHHQLGRMVDRGLVVREPCPEHPRGSVVALSEAGRDAIVSAAPLHVADVRRHFVDLLTPAQLDAVAEISETVLAVLDGAPDEGADPLPATERG</sequence>
<dbReference type="PANTHER" id="PTHR33164:SF99">
    <property type="entry name" value="MARR FAMILY REGULATORY PROTEIN"/>
    <property type="match status" value="1"/>
</dbReference>
<keyword evidence="3" id="KW-1185">Reference proteome</keyword>
<organism evidence="2 3">
    <name type="scientific">Actinoalloteichus caeruleus DSM 43889</name>
    <dbReference type="NCBI Taxonomy" id="1120930"/>
    <lineage>
        <taxon>Bacteria</taxon>
        <taxon>Bacillati</taxon>
        <taxon>Actinomycetota</taxon>
        <taxon>Actinomycetes</taxon>
        <taxon>Pseudonocardiales</taxon>
        <taxon>Pseudonocardiaceae</taxon>
        <taxon>Actinoalloteichus</taxon>
        <taxon>Actinoalloteichus cyanogriseus</taxon>
    </lineage>
</organism>
<dbReference type="SMART" id="SM00347">
    <property type="entry name" value="HTH_MARR"/>
    <property type="match status" value="1"/>
</dbReference>
<dbReference type="EMBL" id="AUBJ02000001">
    <property type="protein sequence ID" value="MCP2333480.1"/>
    <property type="molecule type" value="Genomic_DNA"/>
</dbReference>